<gene>
    <name evidence="1" type="primary">cas8c</name>
    <name evidence="1" type="ORF">E5336_11770</name>
</gene>
<comment type="caution">
    <text evidence="1">The sequence shown here is derived from an EMBL/GenBank/DDBJ whole genome shotgun (WGS) entry which is preliminary data.</text>
</comment>
<evidence type="ECO:0000313" key="2">
    <source>
        <dbReference type="Proteomes" id="UP000308836"/>
    </source>
</evidence>
<dbReference type="Proteomes" id="UP000308836">
    <property type="component" value="Unassembled WGS sequence"/>
</dbReference>
<dbReference type="EMBL" id="SRYG01000036">
    <property type="protein sequence ID" value="TGY64781.1"/>
    <property type="molecule type" value="Genomic_DNA"/>
</dbReference>
<reference evidence="1" key="1">
    <citation type="submission" date="2019-04" db="EMBL/GenBank/DDBJ databases">
        <title>Microbes associate with the intestines of laboratory mice.</title>
        <authorList>
            <person name="Navarre W."/>
            <person name="Wong E."/>
            <person name="Huang K."/>
            <person name="Tropini C."/>
            <person name="Ng K."/>
            <person name="Yu B."/>
        </authorList>
    </citation>
    <scope>NUCLEOTIDE SEQUENCE</scope>
    <source>
        <strain evidence="1">NM09_H32</strain>
    </source>
</reference>
<organism evidence="1 2">
    <name type="scientific">Dubosiella muris</name>
    <dbReference type="NCBI Taxonomy" id="3038133"/>
    <lineage>
        <taxon>Bacteria</taxon>
        <taxon>Bacillati</taxon>
        <taxon>Bacillota</taxon>
        <taxon>Erysipelotrichia</taxon>
        <taxon>Erysipelotrichales</taxon>
        <taxon>Erysipelotrichaceae</taxon>
        <taxon>Dubosiella</taxon>
    </lineage>
</organism>
<protein>
    <submittedName>
        <fullName evidence="1">Type I-C CRISPR-associated protein Cas8c/Csd1</fullName>
    </submittedName>
</protein>
<accession>A0AC61R455</accession>
<keyword evidence="2" id="KW-1185">Reference proteome</keyword>
<evidence type="ECO:0000313" key="1">
    <source>
        <dbReference type="EMBL" id="TGY64781.1"/>
    </source>
</evidence>
<sequence>MIIKSLVDLYDEMAKKGTVPKENWAYWEVSGVLDLDEEGNLLSLIPVAESDKGKLIKKSMLVPQAFLKRTSGILPNFLCDNLSYFLGIEYKKDSLKATVKKFEAARKLHHQVLDGVPSKIAQAILKYFDTFQTDIDHPSNLITAHLKILATGNLVFRLDGEYAQDDVLVQNAWKSYMNQTLEGETRRCIITGKEDYIPEIHLGIKLPGAKPGAALISFNDESYTSYGLDRNGNSAVGEEAAFKYVTTLNYLLSNRESHTGIGDVQFIYWAKSADKQYQDIFGSFLTKSEKSDEIIHNVFKRLSRGQMIDANINANEPFFILGLTPNAARISARFFLENSFGSILSNLQKHNERMKMAKPAYVDFDFIHFYRLVQETVDKKSKDKAPKSALVGDLLVSVLNNAPYPETLFSSIMQRIQAERGNVSWERASIIKAFLLKNRNYKVENLTETLNEKSSSVPYNLGRLFGALEKLQQDSTEGELNTTIKEQYFNSAAASPAQVFPNLIVSSSNHLRKLRSKNFGAYVNADKLIGNIISSLNDEFFPRTMNPDEQGEFVIGYYQQRQKFFEKKNGNEEAAEIPEVFLNEHSLNESYNLGRLFSVLEKLQQDSEDDFLDSTVVERSSSPKKSNRLVGTTIKDQFFKSASVSPSRVFPNLLMLSSNHLRKLRIKNTGLYIVDDKRIGEIINLLNGTFPQMMNFEQQGSFVIGYYQQRRKLFAKKAENEDKASLLARLNESAISKPYVLGRLFSILEVVQQDSADEELNTTIKDRYFSAAAMSPGKVYSQLLMLSKYHLRKLNRKNYGASIYWSELIEQLTKRLAGFYPKIMNTTEQGEFMIGYYQQRQKIFEKKKDSEIEGGTEE</sequence>
<proteinExistence type="predicted"/>
<name>A0AC61R455_9FIRM</name>